<dbReference type="Pfam" id="PF00106">
    <property type="entry name" value="adh_short"/>
    <property type="match status" value="2"/>
</dbReference>
<dbReference type="GO" id="GO:0016491">
    <property type="term" value="F:oxidoreductase activity"/>
    <property type="evidence" value="ECO:0007669"/>
    <property type="project" value="UniProtKB-KW"/>
</dbReference>
<comment type="similarity">
    <text evidence="1">Belongs to the short-chain dehydrogenases/reductases (SDR) family.</text>
</comment>
<proteinExistence type="inferred from homology"/>
<keyword evidence="4" id="KW-1185">Reference proteome</keyword>
<dbReference type="PANTHER" id="PTHR44196">
    <property type="entry name" value="DEHYDROGENASE/REDUCTASE SDR FAMILY MEMBER 7B"/>
    <property type="match status" value="1"/>
</dbReference>
<dbReference type="EMBL" id="CP022579">
    <property type="protein sequence ID" value="QEL64137.1"/>
    <property type="molecule type" value="Genomic_DNA"/>
</dbReference>
<dbReference type="AlphaFoldDB" id="A0A5C1E773"/>
<sequence length="311" mass="31509">MACNPRLRDWRGKTVWLLGASSGIGAALARQLALAGARVAISGRRAEALEAVAAPLQAQGLTVLPVAADAADAAGLATARDRVEAALGPIDLGIYLAGDYVPLRAWELGAAAPVGAISAGAGPAAPADPALAQVERLARVNYLGAAAFAACLVPGLLGAARGATGRADAAGGEGQTALAGAAGAPPVRGLVLVGSVAGYRGLPKALGYGAAKAALIHFAEGLYLDLVRPEHPGLGVWLVSPGFVATRLTAGNDFAMPALIGEDEAARAIVAGLASGAFDIHFPKRFTGWLKFARLLPYRLYFPFIRRVTGE</sequence>
<evidence type="ECO:0000256" key="2">
    <source>
        <dbReference type="ARBA" id="ARBA00023002"/>
    </source>
</evidence>
<evidence type="ECO:0008006" key="5">
    <source>
        <dbReference type="Google" id="ProtNLM"/>
    </source>
</evidence>
<dbReference type="RefSeq" id="WP_149424858.1">
    <property type="nucleotide sequence ID" value="NZ_CP022579.1"/>
</dbReference>
<dbReference type="SUPFAM" id="SSF51735">
    <property type="entry name" value="NAD(P)-binding Rossmann-fold domains"/>
    <property type="match status" value="1"/>
</dbReference>
<keyword evidence="2" id="KW-0560">Oxidoreductase</keyword>
<name>A0A5C1E773_9RHOO</name>
<dbReference type="Gene3D" id="3.40.50.720">
    <property type="entry name" value="NAD(P)-binding Rossmann-like Domain"/>
    <property type="match status" value="1"/>
</dbReference>
<dbReference type="KEGG" id="otr:OTERR_06610"/>
<evidence type="ECO:0000313" key="3">
    <source>
        <dbReference type="EMBL" id="QEL64137.1"/>
    </source>
</evidence>
<evidence type="ECO:0000313" key="4">
    <source>
        <dbReference type="Proteomes" id="UP000323671"/>
    </source>
</evidence>
<evidence type="ECO:0000256" key="1">
    <source>
        <dbReference type="ARBA" id="ARBA00006484"/>
    </source>
</evidence>
<accession>A0A5C1E773</accession>
<dbReference type="PRINTS" id="PR00081">
    <property type="entry name" value="GDHRDH"/>
</dbReference>
<gene>
    <name evidence="3" type="ORF">OTERR_06610</name>
</gene>
<dbReference type="GO" id="GO:0016020">
    <property type="term" value="C:membrane"/>
    <property type="evidence" value="ECO:0007669"/>
    <property type="project" value="TreeGrafter"/>
</dbReference>
<organism evidence="3 4">
    <name type="scientific">Oryzomicrobium terrae</name>
    <dbReference type="NCBI Taxonomy" id="1735038"/>
    <lineage>
        <taxon>Bacteria</taxon>
        <taxon>Pseudomonadati</taxon>
        <taxon>Pseudomonadota</taxon>
        <taxon>Betaproteobacteria</taxon>
        <taxon>Rhodocyclales</taxon>
        <taxon>Rhodocyclaceae</taxon>
        <taxon>Oryzomicrobium</taxon>
    </lineage>
</organism>
<dbReference type="PANTHER" id="PTHR44196:SF1">
    <property type="entry name" value="DEHYDROGENASE_REDUCTASE SDR FAMILY MEMBER 7B"/>
    <property type="match status" value="1"/>
</dbReference>
<reference evidence="3 4" key="1">
    <citation type="submission" date="2017-07" db="EMBL/GenBank/DDBJ databases">
        <title>Complete genome sequence of Oryzomicrobium terrae TPP412.</title>
        <authorList>
            <person name="Chiu L.-W."/>
            <person name="Lo K.-J."/>
            <person name="Tsai Y.-M."/>
            <person name="Lin S.-S."/>
            <person name="Kuo C.-H."/>
            <person name="Liu C.-T."/>
        </authorList>
    </citation>
    <scope>NUCLEOTIDE SEQUENCE [LARGE SCALE GENOMIC DNA]</scope>
    <source>
        <strain evidence="3 4">TPP412</strain>
    </source>
</reference>
<dbReference type="InterPro" id="IPR036291">
    <property type="entry name" value="NAD(P)-bd_dom_sf"/>
</dbReference>
<protein>
    <recommendedName>
        <fullName evidence="5">Short-chain dehydrogenase/reductase SDR</fullName>
    </recommendedName>
</protein>
<dbReference type="Proteomes" id="UP000323671">
    <property type="component" value="Chromosome"/>
</dbReference>
<dbReference type="InterPro" id="IPR002347">
    <property type="entry name" value="SDR_fam"/>
</dbReference>